<keyword evidence="3" id="KW-1185">Reference proteome</keyword>
<name>A0A1W6NW69_9RHOB</name>
<dbReference type="EMBL" id="CP019937">
    <property type="protein sequence ID" value="ARO13498.1"/>
    <property type="molecule type" value="Genomic_DNA"/>
</dbReference>
<protein>
    <submittedName>
        <fullName evidence="2">Uncharacterized protein</fullName>
    </submittedName>
</protein>
<feature type="signal peptide" evidence="1">
    <location>
        <begin position="1"/>
        <end position="21"/>
    </location>
</feature>
<feature type="chain" id="PRO_5013230085" evidence="1">
    <location>
        <begin position="22"/>
        <end position="94"/>
    </location>
</feature>
<evidence type="ECO:0000256" key="1">
    <source>
        <dbReference type="SAM" id="SignalP"/>
    </source>
</evidence>
<organism evidence="2 3">
    <name type="scientific">Ketogulonicigenium robustum</name>
    <dbReference type="NCBI Taxonomy" id="92947"/>
    <lineage>
        <taxon>Bacteria</taxon>
        <taxon>Pseudomonadati</taxon>
        <taxon>Pseudomonadota</taxon>
        <taxon>Alphaproteobacteria</taxon>
        <taxon>Rhodobacterales</taxon>
        <taxon>Roseobacteraceae</taxon>
        <taxon>Ketogulonicigenium</taxon>
    </lineage>
</organism>
<evidence type="ECO:0000313" key="2">
    <source>
        <dbReference type="EMBL" id="ARO13498.1"/>
    </source>
</evidence>
<evidence type="ECO:0000313" key="3">
    <source>
        <dbReference type="Proteomes" id="UP000242447"/>
    </source>
</evidence>
<gene>
    <name evidence="2" type="ORF">BVG79_00138</name>
</gene>
<sequence length="94" mass="9555">MVMKKIVFSVMLAAFALPAFAQDTTRARALILPMLQEISPGPAGEVLADCVLAAATADELATLSAATGPSREVGALITTIVSRPAALNCVNAAS</sequence>
<dbReference type="Proteomes" id="UP000242447">
    <property type="component" value="Chromosome"/>
</dbReference>
<proteinExistence type="predicted"/>
<keyword evidence="1" id="KW-0732">Signal</keyword>
<dbReference type="KEGG" id="kro:BVG79_00138"/>
<accession>A0A1W6NW69</accession>
<dbReference type="AlphaFoldDB" id="A0A1W6NW69"/>
<reference evidence="2 3" key="1">
    <citation type="submission" date="2017-02" db="EMBL/GenBank/DDBJ databases">
        <title>Ketogulonicigenium robustum SPU B003 Genome sequencing and assembly.</title>
        <authorList>
            <person name="Li Y."/>
            <person name="Liu L."/>
            <person name="Wang C."/>
            <person name="Zhang M."/>
            <person name="Zhang T."/>
            <person name="Zhang Y."/>
        </authorList>
    </citation>
    <scope>NUCLEOTIDE SEQUENCE [LARGE SCALE GENOMIC DNA]</scope>
    <source>
        <strain evidence="2 3">SPU_B003</strain>
    </source>
</reference>
<dbReference type="STRING" id="92947.BVG79_00138"/>